<reference evidence="9" key="2">
    <citation type="submission" date="2019-09" db="UniProtKB">
        <authorList>
            <consortium name="WormBaseParasite"/>
        </authorList>
    </citation>
    <scope>IDENTIFICATION</scope>
</reference>
<dbReference type="WBParaSite" id="HPBE_0000216701-mRNA-1">
    <property type="protein sequence ID" value="HPBE_0000216701-mRNA-1"/>
    <property type="gene ID" value="HPBE_0000216701"/>
</dbReference>
<dbReference type="AlphaFoldDB" id="A0A183F7M5"/>
<dbReference type="SMART" id="SM00178">
    <property type="entry name" value="SAR"/>
    <property type="match status" value="1"/>
</dbReference>
<evidence type="ECO:0000313" key="9">
    <source>
        <dbReference type="WBParaSite" id="HPBE_0000216701-mRNA-1"/>
    </source>
</evidence>
<keyword evidence="8" id="KW-1185">Reference proteome</keyword>
<evidence type="ECO:0000313" key="8">
    <source>
        <dbReference type="Proteomes" id="UP000050761"/>
    </source>
</evidence>
<dbReference type="InterPro" id="IPR024156">
    <property type="entry name" value="Small_GTPase_ARF"/>
</dbReference>
<feature type="binding site" evidence="5">
    <location>
        <begin position="133"/>
        <end position="136"/>
    </location>
    <ligand>
        <name>GTP</name>
        <dbReference type="ChEBI" id="CHEBI:37565"/>
    </ligand>
</feature>
<evidence type="ECO:0000256" key="3">
    <source>
        <dbReference type="ARBA" id="ARBA00022741"/>
    </source>
</evidence>
<dbReference type="Gene3D" id="3.40.50.300">
    <property type="entry name" value="P-loop containing nucleotide triphosphate hydrolases"/>
    <property type="match status" value="1"/>
</dbReference>
<name>A0A183F7M5_HELPZ</name>
<feature type="binding site" evidence="6">
    <location>
        <position position="55"/>
    </location>
    <ligand>
        <name>Mg(2+)</name>
        <dbReference type="ChEBI" id="CHEBI:18420"/>
    </ligand>
</feature>
<evidence type="ECO:0000256" key="2">
    <source>
        <dbReference type="ARBA" id="ARBA00019766"/>
    </source>
</evidence>
<dbReference type="PROSITE" id="PS51417">
    <property type="entry name" value="ARF"/>
    <property type="match status" value="1"/>
</dbReference>
<sequence length="185" mass="20089">MTLFVSLGGGSIGALWHETGTNGDAAGAREQVDDQRDDSSFCCRVTGDVVDTKPTIGSNVEEVSYRNLRLVMWDIGGQESLRSSWSSYYSHTDVMVVVIDSTDASRLPLLKQLLYEMLAHEDLAKASLLVLANKQDKENAMSAAEISGDLGLLSLKSRKWQIHGCSAIKGDGLSTALDWIAHNIT</sequence>
<comment type="similarity">
    <text evidence="1">Belongs to the small GTPase superfamily. Arf family.</text>
</comment>
<evidence type="ECO:0000256" key="4">
    <source>
        <dbReference type="ARBA" id="ARBA00023134"/>
    </source>
</evidence>
<keyword evidence="6" id="KW-0460">Magnesium</keyword>
<evidence type="ECO:0000256" key="6">
    <source>
        <dbReference type="PIRSR" id="PIRSR606689-2"/>
    </source>
</evidence>
<keyword evidence="3 5" id="KW-0547">Nucleotide-binding</keyword>
<accession>A0A3P7UMV6</accession>
<dbReference type="SUPFAM" id="SSF52540">
    <property type="entry name" value="P-loop containing nucleoside triphosphate hydrolases"/>
    <property type="match status" value="1"/>
</dbReference>
<keyword evidence="4 5" id="KW-0342">GTP-binding</keyword>
<dbReference type="InterPro" id="IPR027417">
    <property type="entry name" value="P-loop_NTPase"/>
</dbReference>
<proteinExistence type="inferred from homology"/>
<dbReference type="OrthoDB" id="2011769at2759"/>
<keyword evidence="6" id="KW-0479">Metal-binding</keyword>
<dbReference type="FunFam" id="3.40.50.300:FF:001166">
    <property type="entry name" value="ADP-ribosylation factor D"/>
    <property type="match status" value="1"/>
</dbReference>
<evidence type="ECO:0000256" key="5">
    <source>
        <dbReference type="PIRSR" id="PIRSR606689-1"/>
    </source>
</evidence>
<dbReference type="InterPro" id="IPR006689">
    <property type="entry name" value="Small_GTPase_ARF/SAR"/>
</dbReference>
<reference evidence="7 8" key="1">
    <citation type="submission" date="2018-11" db="EMBL/GenBank/DDBJ databases">
        <authorList>
            <consortium name="Pathogen Informatics"/>
        </authorList>
    </citation>
    <scope>NUCLEOTIDE SEQUENCE [LARGE SCALE GENOMIC DNA]</scope>
</reference>
<dbReference type="Proteomes" id="UP000050761">
    <property type="component" value="Unassembled WGS sequence"/>
</dbReference>
<gene>
    <name evidence="7" type="ORF">HPBE_LOCUS2168</name>
</gene>
<evidence type="ECO:0000256" key="1">
    <source>
        <dbReference type="ARBA" id="ARBA00010290"/>
    </source>
</evidence>
<dbReference type="GO" id="GO:0046872">
    <property type="term" value="F:metal ion binding"/>
    <property type="evidence" value="ECO:0007669"/>
    <property type="project" value="UniProtKB-KW"/>
</dbReference>
<protein>
    <recommendedName>
        <fullName evidence="2">ADP-ribosylation factor-like protein 6</fullName>
    </recommendedName>
</protein>
<evidence type="ECO:0000313" key="7">
    <source>
        <dbReference type="EMBL" id="VDO23467.1"/>
    </source>
</evidence>
<dbReference type="Pfam" id="PF00025">
    <property type="entry name" value="Arf"/>
    <property type="match status" value="1"/>
</dbReference>
<feature type="binding site" evidence="5">
    <location>
        <position position="77"/>
    </location>
    <ligand>
        <name>GTP</name>
        <dbReference type="ChEBI" id="CHEBI:37565"/>
    </ligand>
</feature>
<organism evidence="8 9">
    <name type="scientific">Heligmosomoides polygyrus</name>
    <name type="common">Parasitic roundworm</name>
    <dbReference type="NCBI Taxonomy" id="6339"/>
    <lineage>
        <taxon>Eukaryota</taxon>
        <taxon>Metazoa</taxon>
        <taxon>Ecdysozoa</taxon>
        <taxon>Nematoda</taxon>
        <taxon>Chromadorea</taxon>
        <taxon>Rhabditida</taxon>
        <taxon>Rhabditina</taxon>
        <taxon>Rhabditomorpha</taxon>
        <taxon>Strongyloidea</taxon>
        <taxon>Heligmosomidae</taxon>
        <taxon>Heligmosomoides</taxon>
    </lineage>
</organism>
<dbReference type="SMART" id="SM00177">
    <property type="entry name" value="ARF"/>
    <property type="match status" value="1"/>
</dbReference>
<dbReference type="GO" id="GO:0005525">
    <property type="term" value="F:GTP binding"/>
    <property type="evidence" value="ECO:0007669"/>
    <property type="project" value="UniProtKB-KW"/>
</dbReference>
<dbReference type="PANTHER" id="PTHR11711">
    <property type="entry name" value="ADP RIBOSYLATION FACTOR-RELATED"/>
    <property type="match status" value="1"/>
</dbReference>
<accession>A0A183F7M5</accession>
<dbReference type="EMBL" id="UZAH01002975">
    <property type="protein sequence ID" value="VDO23467.1"/>
    <property type="molecule type" value="Genomic_DNA"/>
</dbReference>
<dbReference type="GO" id="GO:0003924">
    <property type="term" value="F:GTPase activity"/>
    <property type="evidence" value="ECO:0007669"/>
    <property type="project" value="InterPro"/>
</dbReference>